<proteinExistence type="predicted"/>
<evidence type="ECO:0000256" key="1">
    <source>
        <dbReference type="SAM" id="MobiDB-lite"/>
    </source>
</evidence>
<feature type="compositionally biased region" description="Basic residues" evidence="1">
    <location>
        <begin position="11"/>
        <end position="24"/>
    </location>
</feature>
<protein>
    <submittedName>
        <fullName evidence="2">Uncharacterized protein</fullName>
    </submittedName>
</protein>
<sequence>MHLETRPRAPNARRHRRRRRRRRGALRRGDFRCRQHLGGARAAGVALGMALRVLGCPGRRARRTRPLSRAPTRRGCSCVSTCWWTTVGRIRNTRITEATTSQGKRCRRQRRSAAAARLDRRRRVAGGGPAAPAPAADQVVRATAGAVPPRAGQRGGAGHAAGEMAGGGGAGAGPLACGAGSTVREGLGSVITLLRGTERGWRGTDSDGDRCGDLRRGEGARSCCHRKH</sequence>
<accession>A0ABR3V0E9</accession>
<dbReference type="Proteomes" id="UP001586593">
    <property type="component" value="Unassembled WGS sequence"/>
</dbReference>
<name>A0ABR3V0E9_9PEZI</name>
<feature type="compositionally biased region" description="Basic and acidic residues" evidence="1">
    <location>
        <begin position="199"/>
        <end position="219"/>
    </location>
</feature>
<gene>
    <name evidence="2" type="ORF">VTK73DRAFT_5975</name>
</gene>
<reference evidence="2 3" key="1">
    <citation type="journal article" date="2024" name="Commun. Biol.">
        <title>Comparative genomic analysis of thermophilic fungi reveals convergent evolutionary adaptations and gene losses.</title>
        <authorList>
            <person name="Steindorff A.S."/>
            <person name="Aguilar-Pontes M.V."/>
            <person name="Robinson A.J."/>
            <person name="Andreopoulos B."/>
            <person name="LaButti K."/>
            <person name="Kuo A."/>
            <person name="Mondo S."/>
            <person name="Riley R."/>
            <person name="Otillar R."/>
            <person name="Haridas S."/>
            <person name="Lipzen A."/>
            <person name="Grimwood J."/>
            <person name="Schmutz J."/>
            <person name="Clum A."/>
            <person name="Reid I.D."/>
            <person name="Moisan M.C."/>
            <person name="Butler G."/>
            <person name="Nguyen T.T.M."/>
            <person name="Dewar K."/>
            <person name="Conant G."/>
            <person name="Drula E."/>
            <person name="Henrissat B."/>
            <person name="Hansel C."/>
            <person name="Singer S."/>
            <person name="Hutchinson M.I."/>
            <person name="de Vries R.P."/>
            <person name="Natvig D.O."/>
            <person name="Powell A.J."/>
            <person name="Tsang A."/>
            <person name="Grigoriev I.V."/>
        </authorList>
    </citation>
    <scope>NUCLEOTIDE SEQUENCE [LARGE SCALE GENOMIC DNA]</scope>
    <source>
        <strain evidence="2 3">ATCC 24622</strain>
    </source>
</reference>
<organism evidence="2 3">
    <name type="scientific">Phialemonium thermophilum</name>
    <dbReference type="NCBI Taxonomy" id="223376"/>
    <lineage>
        <taxon>Eukaryota</taxon>
        <taxon>Fungi</taxon>
        <taxon>Dikarya</taxon>
        <taxon>Ascomycota</taxon>
        <taxon>Pezizomycotina</taxon>
        <taxon>Sordariomycetes</taxon>
        <taxon>Sordariomycetidae</taxon>
        <taxon>Cephalothecales</taxon>
        <taxon>Cephalothecaceae</taxon>
        <taxon>Phialemonium</taxon>
    </lineage>
</organism>
<keyword evidence="3" id="KW-1185">Reference proteome</keyword>
<evidence type="ECO:0000313" key="2">
    <source>
        <dbReference type="EMBL" id="KAL1835224.1"/>
    </source>
</evidence>
<evidence type="ECO:0000313" key="3">
    <source>
        <dbReference type="Proteomes" id="UP001586593"/>
    </source>
</evidence>
<feature type="region of interest" description="Disordered" evidence="1">
    <location>
        <begin position="1"/>
        <end position="24"/>
    </location>
</feature>
<feature type="region of interest" description="Disordered" evidence="1">
    <location>
        <begin position="199"/>
        <end position="228"/>
    </location>
</feature>
<comment type="caution">
    <text evidence="2">The sequence shown here is derived from an EMBL/GenBank/DDBJ whole genome shotgun (WGS) entry which is preliminary data.</text>
</comment>
<dbReference type="EMBL" id="JAZHXJ010003358">
    <property type="protein sequence ID" value="KAL1835224.1"/>
    <property type="molecule type" value="Genomic_DNA"/>
</dbReference>
<feature type="region of interest" description="Disordered" evidence="1">
    <location>
        <begin position="98"/>
        <end position="136"/>
    </location>
</feature>